<evidence type="ECO:0000256" key="1">
    <source>
        <dbReference type="SAM" id="MobiDB-lite"/>
    </source>
</evidence>
<proteinExistence type="predicted"/>
<name>A0A8R1EUI5_CAEJA</name>
<reference evidence="3" key="1">
    <citation type="submission" date="2010-08" db="EMBL/GenBank/DDBJ databases">
        <authorList>
            <consortium name="Caenorhabditis japonica Sequencing Consortium"/>
            <person name="Wilson R.K."/>
        </authorList>
    </citation>
    <scope>NUCLEOTIDE SEQUENCE [LARGE SCALE GENOMIC DNA]</scope>
    <source>
        <strain evidence="3">DF5081</strain>
    </source>
</reference>
<protein>
    <submittedName>
        <fullName evidence="2">Uncharacterized protein</fullName>
    </submittedName>
</protein>
<feature type="region of interest" description="Disordered" evidence="1">
    <location>
        <begin position="208"/>
        <end position="234"/>
    </location>
</feature>
<evidence type="ECO:0000313" key="2">
    <source>
        <dbReference type="EnsemblMetazoa" id="CJA40739.1"/>
    </source>
</evidence>
<keyword evidence="3" id="KW-1185">Reference proteome</keyword>
<dbReference type="Proteomes" id="UP000005237">
    <property type="component" value="Unassembled WGS sequence"/>
</dbReference>
<accession>A0A8R1EUI5</accession>
<dbReference type="EnsemblMetazoa" id="CJA40739.1">
    <property type="protein sequence ID" value="CJA40739.1"/>
    <property type="gene ID" value="WBGene00216587"/>
</dbReference>
<evidence type="ECO:0000313" key="3">
    <source>
        <dbReference type="Proteomes" id="UP000005237"/>
    </source>
</evidence>
<organism evidence="2 3">
    <name type="scientific">Caenorhabditis japonica</name>
    <dbReference type="NCBI Taxonomy" id="281687"/>
    <lineage>
        <taxon>Eukaryota</taxon>
        <taxon>Metazoa</taxon>
        <taxon>Ecdysozoa</taxon>
        <taxon>Nematoda</taxon>
        <taxon>Chromadorea</taxon>
        <taxon>Rhabditida</taxon>
        <taxon>Rhabditina</taxon>
        <taxon>Rhabditomorpha</taxon>
        <taxon>Rhabditoidea</taxon>
        <taxon>Rhabditidae</taxon>
        <taxon>Peloderinae</taxon>
        <taxon>Caenorhabditis</taxon>
    </lineage>
</organism>
<dbReference type="AlphaFoldDB" id="A0A8R1EUI5"/>
<feature type="compositionally biased region" description="Polar residues" evidence="1">
    <location>
        <begin position="223"/>
        <end position="234"/>
    </location>
</feature>
<reference evidence="2" key="2">
    <citation type="submission" date="2022-06" db="UniProtKB">
        <authorList>
            <consortium name="EnsemblMetazoa"/>
        </authorList>
    </citation>
    <scope>IDENTIFICATION</scope>
    <source>
        <strain evidence="2">DF5081</strain>
    </source>
</reference>
<sequence>MPTKKQTTLLRKQSGSSAEILSLLENEVITTALKTIVREAVKEAMTIVNGRCSAMQEHIAALESELGAQRARSEDLERKMKETPETTKLATIDFETKERKRSIVAINIPEGGSRLAHDNNKMVIDEVSLILKHLDIGYQPTAVYRMRKTRDDDRPRPMKIILPCSASHMEIMRRAHRLRSFPTGQCPPVYLRPSMTKEERDNFRMKWMQRRQSRRNSQDTQHKSNNNTADTLMM</sequence>